<keyword evidence="3" id="KW-1003">Cell membrane</keyword>
<protein>
    <submittedName>
        <fullName evidence="8">MFS transporter</fullName>
    </submittedName>
</protein>
<feature type="transmembrane region" description="Helical" evidence="7">
    <location>
        <begin position="275"/>
        <end position="291"/>
    </location>
</feature>
<feature type="transmembrane region" description="Helical" evidence="7">
    <location>
        <begin position="455"/>
        <end position="473"/>
    </location>
</feature>
<evidence type="ECO:0000256" key="4">
    <source>
        <dbReference type="ARBA" id="ARBA00022692"/>
    </source>
</evidence>
<evidence type="ECO:0000256" key="3">
    <source>
        <dbReference type="ARBA" id="ARBA00022475"/>
    </source>
</evidence>
<evidence type="ECO:0000256" key="7">
    <source>
        <dbReference type="SAM" id="Phobius"/>
    </source>
</evidence>
<dbReference type="PANTHER" id="PTHR23517">
    <property type="entry name" value="RESISTANCE PROTEIN MDTM, PUTATIVE-RELATED-RELATED"/>
    <property type="match status" value="1"/>
</dbReference>
<dbReference type="EMBL" id="JBGEHV010000023">
    <property type="protein sequence ID" value="MEY8040583.1"/>
    <property type="molecule type" value="Genomic_DNA"/>
</dbReference>
<feature type="transmembrane region" description="Helical" evidence="7">
    <location>
        <begin position="79"/>
        <end position="98"/>
    </location>
</feature>
<feature type="transmembrane region" description="Helical" evidence="7">
    <location>
        <begin position="138"/>
        <end position="159"/>
    </location>
</feature>
<dbReference type="SUPFAM" id="SSF103473">
    <property type="entry name" value="MFS general substrate transporter"/>
    <property type="match status" value="1"/>
</dbReference>
<dbReference type="InterPro" id="IPR011701">
    <property type="entry name" value="MFS"/>
</dbReference>
<feature type="transmembrane region" description="Helical" evidence="7">
    <location>
        <begin position="360"/>
        <end position="378"/>
    </location>
</feature>
<dbReference type="InterPro" id="IPR050171">
    <property type="entry name" value="MFS_Transporters"/>
</dbReference>
<evidence type="ECO:0000313" key="9">
    <source>
        <dbReference type="Proteomes" id="UP001564626"/>
    </source>
</evidence>
<evidence type="ECO:0000256" key="1">
    <source>
        <dbReference type="ARBA" id="ARBA00004651"/>
    </source>
</evidence>
<keyword evidence="6 7" id="KW-0472">Membrane</keyword>
<keyword evidence="4 7" id="KW-0812">Transmembrane</keyword>
<evidence type="ECO:0000313" key="8">
    <source>
        <dbReference type="EMBL" id="MEY8040583.1"/>
    </source>
</evidence>
<keyword evidence="9" id="KW-1185">Reference proteome</keyword>
<gene>
    <name evidence="8" type="ORF">AB8O55_14350</name>
</gene>
<keyword evidence="2" id="KW-0813">Transport</keyword>
<feature type="transmembrane region" description="Helical" evidence="7">
    <location>
        <begin position="50"/>
        <end position="72"/>
    </location>
</feature>
<dbReference type="RefSeq" id="WP_345367200.1">
    <property type="nucleotide sequence ID" value="NZ_BAABII010000018.1"/>
</dbReference>
<sequence length="491" mass="50427">MMTDSADRQRFPRSERVLYSAAFAGGPMEVLEFILPLYSGAILGASPAEIGALVAVCAVAALVTRPLCGILVDRANKIAVAAAGALLHAGSLIGFAWVGGLAPAFAMAALSGIGGSFFWVGVRSWVGAESDPDGRGFGRLLSFEGTGALIAYVLCFVALEDLGYPAVFALGAASGVVAAVLLGFTVRAAAGKSLPGDRSGEDRPGTKGLLPFLVVCGVTAALEAGMSLLLILHLQTEHQYGPYEIASVLAPGFIAFIVVPNFAHHVLARLGKRTAVVLALLASALVTGALATEPEPWVLGLVWILAAAALGIALPAEQSAVADRAGGRIGQRISYYETAQLAGVAAGTAGVGALYQSAGIAITAAAAAVGLALTAAVVPRAWRALTTEAASPARGADAPVLDREHSRRRRRDWYWHSGVFVAGHGVLWLLGASSLAAELGAPLDGPEWLTTAGRIWVIVYLVDAAGALFFTLFPRTAKNSENSETAPDNSG</sequence>
<evidence type="ECO:0000256" key="2">
    <source>
        <dbReference type="ARBA" id="ARBA00022448"/>
    </source>
</evidence>
<dbReference type="Gene3D" id="1.20.1250.20">
    <property type="entry name" value="MFS general substrate transporter like domains"/>
    <property type="match status" value="2"/>
</dbReference>
<feature type="transmembrane region" description="Helical" evidence="7">
    <location>
        <begin position="335"/>
        <end position="354"/>
    </location>
</feature>
<feature type="transmembrane region" description="Helical" evidence="7">
    <location>
        <begin position="297"/>
        <end position="314"/>
    </location>
</feature>
<reference evidence="8 9" key="1">
    <citation type="submission" date="2024-08" db="EMBL/GenBank/DDBJ databases">
        <title>Genome mining of Saccharopolyspora cebuensis PGLac3 from Nigerian medicinal plant.</title>
        <authorList>
            <person name="Ezeobiora C.E."/>
            <person name="Igbokwe N.H."/>
            <person name="Amin D.H."/>
            <person name="Mendie U.E."/>
        </authorList>
    </citation>
    <scope>NUCLEOTIDE SEQUENCE [LARGE SCALE GENOMIC DNA]</scope>
    <source>
        <strain evidence="8 9">PGLac3</strain>
    </source>
</reference>
<feature type="transmembrane region" description="Helical" evidence="7">
    <location>
        <begin position="209"/>
        <end position="233"/>
    </location>
</feature>
<dbReference type="InterPro" id="IPR036259">
    <property type="entry name" value="MFS_trans_sf"/>
</dbReference>
<feature type="transmembrane region" description="Helical" evidence="7">
    <location>
        <begin position="165"/>
        <end position="188"/>
    </location>
</feature>
<keyword evidence="5 7" id="KW-1133">Transmembrane helix</keyword>
<accession>A0ABV4CJD5</accession>
<comment type="caution">
    <text evidence="8">The sequence shown here is derived from an EMBL/GenBank/DDBJ whole genome shotgun (WGS) entry which is preliminary data.</text>
</comment>
<feature type="transmembrane region" description="Helical" evidence="7">
    <location>
        <begin position="17"/>
        <end position="38"/>
    </location>
</feature>
<feature type="transmembrane region" description="Helical" evidence="7">
    <location>
        <begin position="245"/>
        <end position="263"/>
    </location>
</feature>
<dbReference type="PANTHER" id="PTHR23517:SF3">
    <property type="entry name" value="INTEGRAL MEMBRANE TRANSPORT PROTEIN"/>
    <property type="match status" value="1"/>
</dbReference>
<feature type="transmembrane region" description="Helical" evidence="7">
    <location>
        <begin position="104"/>
        <end position="126"/>
    </location>
</feature>
<dbReference type="Pfam" id="PF07690">
    <property type="entry name" value="MFS_1"/>
    <property type="match status" value="1"/>
</dbReference>
<feature type="transmembrane region" description="Helical" evidence="7">
    <location>
        <begin position="413"/>
        <end position="435"/>
    </location>
</feature>
<name>A0ABV4CJD5_9PSEU</name>
<dbReference type="Proteomes" id="UP001564626">
    <property type="component" value="Unassembled WGS sequence"/>
</dbReference>
<organism evidence="8 9">
    <name type="scientific">Saccharopolyspora cebuensis</name>
    <dbReference type="NCBI Taxonomy" id="418759"/>
    <lineage>
        <taxon>Bacteria</taxon>
        <taxon>Bacillati</taxon>
        <taxon>Actinomycetota</taxon>
        <taxon>Actinomycetes</taxon>
        <taxon>Pseudonocardiales</taxon>
        <taxon>Pseudonocardiaceae</taxon>
        <taxon>Saccharopolyspora</taxon>
    </lineage>
</organism>
<evidence type="ECO:0000256" key="5">
    <source>
        <dbReference type="ARBA" id="ARBA00022989"/>
    </source>
</evidence>
<evidence type="ECO:0000256" key="6">
    <source>
        <dbReference type="ARBA" id="ARBA00023136"/>
    </source>
</evidence>
<comment type="subcellular location">
    <subcellularLocation>
        <location evidence="1">Cell membrane</location>
        <topology evidence="1">Multi-pass membrane protein</topology>
    </subcellularLocation>
</comment>
<proteinExistence type="predicted"/>